<accession>A0ABV2EGX0</accession>
<evidence type="ECO:0000256" key="1">
    <source>
        <dbReference type="SAM" id="Phobius"/>
    </source>
</evidence>
<comment type="caution">
    <text evidence="2">The sequence shown here is derived from an EMBL/GenBank/DDBJ whole genome shotgun (WGS) entry which is preliminary data.</text>
</comment>
<keyword evidence="1" id="KW-0812">Transmembrane</keyword>
<sequence length="1022" mass="107735">MSESEPKPPSRPARRKRRAGTIVAALVIVSFAAGTTIYLTRRTIAREVLVGWLEARGVPAEVDFREFDFGGFTARVRAGAPNDPDVSISRVEVRYGLTGFWQGEPLGVRVISVRLYRPVLKAAFRDGKLSLGGLDPLVEEFARRPPQPQAPQPRVEIRRGVLNLATDYGPMKLTGDGRLERGKLMALDARLDPVRLRGKGLEAGLGEARLRLATTRDRTDIQLTAPVADFRGGGASVRDAQLRLSLQGPYPDLKRHQDEGGVSARLELAGQSFAMGEDRVEGASLVANFDGVTRGWMDTLVVHGDGDVKLTAREGRARGVELQQIASDVSLGDVRWTRSVGDVVSAETSARASIASGRSGDLRLAATRADVGGLVAFDPKRVDLSLRGSVAGRGAWSGLGPVAAGDPPETAALKRALAGFRFAASSVEVSASREDLSISLGVPVRLHTDTGGEVTLYRVGGPIFANDQGAFDLKVSGGGLPEAELAVSRYALTKDGLVAKAAMKAKGGFAQVSGGDIEAEGDIRLADGAITFISPRCISLAADRVELGENDLEQVDGRLCPGSAPLVSFADGSWRLRGKAEGLAGRIPSVEAAFSQGSATVDLSGSGGRMAGQVGLADVRVEDTAAEKRFYPVRAAGRAIARAGGWTGMFDVTDPERRRLASGTFRHGADGRGAADFDTGQLAFAADGLQPAKLSPLAELIASPATGSGRMTGQIAWSPDTFTSHGDLVVDRLDFVSPMGPVVGLAGHVALSSLLPLAAAPGQVMTAEAVNTLVPLTNVDVRFGLAEEAAVVEGASLAVGGGSLVFEPFTLPFDTTKPWTGVVNFNVVEMKDLVEASPFGDRVDLQAKLSGRVPFAVSPEGVRVTDGNLYAVAPGRLSILREALTPVASTPTEAVVSGAVTGVQVPLASALSGGGQVNTFSEFGYQAMEDLAFDTLDAQVNSQENGRLGVLMHLKGRHDPPQRQEIRLTLMELIRRDFMNKALPLPSGTKVDLTLDTSINLDQILKDFADFQALRGSHPVQP</sequence>
<dbReference type="InterPro" id="IPR021730">
    <property type="entry name" value="YdbH"/>
</dbReference>
<feature type="transmembrane region" description="Helical" evidence="1">
    <location>
        <begin position="21"/>
        <end position="39"/>
    </location>
</feature>
<reference evidence="2 3" key="1">
    <citation type="submission" date="2024-06" db="EMBL/GenBank/DDBJ databases">
        <title>Genomic Encyclopedia of Type Strains, Phase IV (KMG-IV): sequencing the most valuable type-strain genomes for metagenomic binning, comparative biology and taxonomic classification.</title>
        <authorList>
            <person name="Goeker M."/>
        </authorList>
    </citation>
    <scope>NUCLEOTIDE SEQUENCE [LARGE SCALE GENOMIC DNA]</scope>
    <source>
        <strain evidence="2 3">DSM 17809</strain>
    </source>
</reference>
<dbReference type="RefSeq" id="WP_354297354.1">
    <property type="nucleotide sequence ID" value="NZ_JBEPLU010000001.1"/>
</dbReference>
<dbReference type="Proteomes" id="UP001549110">
    <property type="component" value="Unassembled WGS sequence"/>
</dbReference>
<evidence type="ECO:0008006" key="4">
    <source>
        <dbReference type="Google" id="ProtNLM"/>
    </source>
</evidence>
<name>A0ABV2EGX0_9CAUL</name>
<protein>
    <recommendedName>
        <fullName evidence="4">Dicarboxylate transport domain-containing protein</fullName>
    </recommendedName>
</protein>
<gene>
    <name evidence="2" type="ORF">ABID41_001383</name>
</gene>
<keyword evidence="1" id="KW-0472">Membrane</keyword>
<evidence type="ECO:0000313" key="3">
    <source>
        <dbReference type="Proteomes" id="UP001549110"/>
    </source>
</evidence>
<keyword evidence="1" id="KW-1133">Transmembrane helix</keyword>
<organism evidence="2 3">
    <name type="scientific">Phenylobacterium koreense</name>
    <dbReference type="NCBI Taxonomy" id="266125"/>
    <lineage>
        <taxon>Bacteria</taxon>
        <taxon>Pseudomonadati</taxon>
        <taxon>Pseudomonadota</taxon>
        <taxon>Alphaproteobacteria</taxon>
        <taxon>Caulobacterales</taxon>
        <taxon>Caulobacteraceae</taxon>
        <taxon>Phenylobacterium</taxon>
    </lineage>
</organism>
<dbReference type="EMBL" id="JBEPLU010000001">
    <property type="protein sequence ID" value="MET3526288.1"/>
    <property type="molecule type" value="Genomic_DNA"/>
</dbReference>
<proteinExistence type="predicted"/>
<dbReference type="Pfam" id="PF11739">
    <property type="entry name" value="YdbH-like"/>
    <property type="match status" value="1"/>
</dbReference>
<evidence type="ECO:0000313" key="2">
    <source>
        <dbReference type="EMBL" id="MET3526288.1"/>
    </source>
</evidence>
<keyword evidence="3" id="KW-1185">Reference proteome</keyword>